<gene>
    <name evidence="2" type="ORF">B296_00047763</name>
</gene>
<protein>
    <submittedName>
        <fullName evidence="2">Uncharacterized protein</fullName>
    </submittedName>
</protein>
<dbReference type="Proteomes" id="UP000287651">
    <property type="component" value="Unassembled WGS sequence"/>
</dbReference>
<dbReference type="AlphaFoldDB" id="A0A426Y2M8"/>
<name>A0A426Y2M8_ENSVE</name>
<reference evidence="2 3" key="1">
    <citation type="journal article" date="2014" name="Agronomy (Basel)">
        <title>A Draft Genome Sequence for Ensete ventricosum, the Drought-Tolerant Tree Against Hunger.</title>
        <authorList>
            <person name="Harrison J."/>
            <person name="Moore K.A."/>
            <person name="Paszkiewicz K."/>
            <person name="Jones T."/>
            <person name="Grant M."/>
            <person name="Ambacheew D."/>
            <person name="Muzemil S."/>
            <person name="Studholme D.J."/>
        </authorList>
    </citation>
    <scope>NUCLEOTIDE SEQUENCE [LARGE SCALE GENOMIC DNA]</scope>
</reference>
<comment type="caution">
    <text evidence="2">The sequence shown here is derived from an EMBL/GenBank/DDBJ whole genome shotgun (WGS) entry which is preliminary data.</text>
</comment>
<feature type="region of interest" description="Disordered" evidence="1">
    <location>
        <begin position="19"/>
        <end position="38"/>
    </location>
</feature>
<sequence>MREIRATASRCRLRREEIRHGKEKMKAHHGRNPKILYSGEGKKSVIVETPRWRRKEICHNGEKMKACYGGNLKIHYDREEKKSATVGTPKFAIIEKGRDPPR</sequence>
<organism evidence="2 3">
    <name type="scientific">Ensete ventricosum</name>
    <name type="common">Abyssinian banana</name>
    <name type="synonym">Musa ensete</name>
    <dbReference type="NCBI Taxonomy" id="4639"/>
    <lineage>
        <taxon>Eukaryota</taxon>
        <taxon>Viridiplantae</taxon>
        <taxon>Streptophyta</taxon>
        <taxon>Embryophyta</taxon>
        <taxon>Tracheophyta</taxon>
        <taxon>Spermatophyta</taxon>
        <taxon>Magnoliopsida</taxon>
        <taxon>Liliopsida</taxon>
        <taxon>Zingiberales</taxon>
        <taxon>Musaceae</taxon>
        <taxon>Ensete</taxon>
    </lineage>
</organism>
<dbReference type="EMBL" id="AMZH03015445">
    <property type="protein sequence ID" value="RRT46048.1"/>
    <property type="molecule type" value="Genomic_DNA"/>
</dbReference>
<proteinExistence type="predicted"/>
<evidence type="ECO:0000256" key="1">
    <source>
        <dbReference type="SAM" id="MobiDB-lite"/>
    </source>
</evidence>
<evidence type="ECO:0000313" key="2">
    <source>
        <dbReference type="EMBL" id="RRT46048.1"/>
    </source>
</evidence>
<evidence type="ECO:0000313" key="3">
    <source>
        <dbReference type="Proteomes" id="UP000287651"/>
    </source>
</evidence>
<feature type="compositionally biased region" description="Basic residues" evidence="1">
    <location>
        <begin position="21"/>
        <end position="32"/>
    </location>
</feature>
<accession>A0A426Y2M8</accession>